<accession>A0ACC7R8U8</accession>
<comment type="caution">
    <text evidence="1">The sequence shown here is derived from an EMBL/GenBank/DDBJ whole genome shotgun (WGS) entry which is preliminary data.</text>
</comment>
<evidence type="ECO:0000313" key="2">
    <source>
        <dbReference type="Proteomes" id="UP001354073"/>
    </source>
</evidence>
<name>A0ACC7R8U8_9VIBR</name>
<sequence>MKKVLIISYKGDVHLELVIEYLRKKKVKYFILNIDEYPRCYTIVHSLSNNSISATIKRNSDNEMISLEDISVVWSRKSAEFSYHSPVDDEEKDFLDNESKHALFGILFSKELNWINDPRKVRYSIWKSEQLTRAIRFGFNISPTIISNDPNKVNSFYKKNSELIYKPLYDDCVYSSKNSHEDSLFVATTILDEDMVSDHESISLVPNQIQAIIEKEFELRVYIINEKAVAFKLDTQKSKYSRLDSRNLNSEYPIDLYELTDDIKRMCLELTKSYGLVFSAIDIVYDINGKPIFLEL</sequence>
<dbReference type="EMBL" id="JAVHXJ020000045">
    <property type="protein sequence ID" value="MGI1898122.1"/>
    <property type="molecule type" value="Genomic_DNA"/>
</dbReference>
<evidence type="ECO:0000313" key="1">
    <source>
        <dbReference type="EMBL" id="MGI1898122.1"/>
    </source>
</evidence>
<dbReference type="Proteomes" id="UP001354073">
    <property type="component" value="Unassembled WGS sequence"/>
</dbReference>
<organism evidence="1 2">
    <name type="scientific">Vibrio campbellii</name>
    <dbReference type="NCBI Taxonomy" id="680"/>
    <lineage>
        <taxon>Bacteria</taxon>
        <taxon>Pseudomonadati</taxon>
        <taxon>Pseudomonadota</taxon>
        <taxon>Gammaproteobacteria</taxon>
        <taxon>Vibrionales</taxon>
        <taxon>Vibrionaceae</taxon>
        <taxon>Vibrio</taxon>
    </lineage>
</organism>
<reference evidence="1" key="1">
    <citation type="submission" date="2024-11" db="EMBL/GenBank/DDBJ databases">
        <title>Identification of new Vibrio campbellii strains harboring the pVA1 plasmid isolated from Penaeus vannamei postlarvae affected by outbreaks of acute hepatopancreatic necrosis disease (AHPND) in Mexico.</title>
        <authorList>
            <person name="Gomez-Gil B."/>
            <person name="Enciso-Ibarra J."/>
        </authorList>
    </citation>
    <scope>NUCLEOTIDE SEQUENCE</scope>
    <source>
        <strain evidence="1">M270204</strain>
    </source>
</reference>
<protein>
    <submittedName>
        <fullName evidence="1">MvdC/MvdD family ATP grasp protein</fullName>
    </submittedName>
</protein>
<feature type="non-terminal residue" evidence="1">
    <location>
        <position position="296"/>
    </location>
</feature>
<proteinExistence type="predicted"/>
<gene>
    <name evidence="1" type="ORF">REH74_011375</name>
</gene>